<accession>A0A1S1QNQ2</accession>
<feature type="transmembrane region" description="Helical" evidence="2">
    <location>
        <begin position="96"/>
        <end position="115"/>
    </location>
</feature>
<evidence type="ECO:0000313" key="3">
    <source>
        <dbReference type="EMBL" id="OHV35071.1"/>
    </source>
</evidence>
<evidence type="ECO:0000256" key="2">
    <source>
        <dbReference type="SAM" id="Phobius"/>
    </source>
</evidence>
<dbReference type="Proteomes" id="UP000179627">
    <property type="component" value="Unassembled WGS sequence"/>
</dbReference>
<sequence>MALRRKPSGAGGEPVLAAAGKDGTSGGGASRRSGQSGGTGKGAARASGAGSGSRGADRGEKSPDAGGGKGAGGGGTSKLAQIRLVYKITRERDPSVLWWTLLGLAVPVVVGVLLGVFVGPIYLWLPIAILLGVVVALNVFSRRVQRTAYAEMEGKPGAAAGVVERMRGDWRLTPAVGVNRHQDVVHRVVCRAGVVLIAEGRGRGPRELLVAEKRRIRKIVGEAPLTDYIVGTGEGEIPLPKLQSTLMRMRRELRKRDVDALERRLRAVSAPALPIPKGPIPRNISRGGRPR</sequence>
<keyword evidence="2" id="KW-1133">Transmembrane helix</keyword>
<name>A0A1S1QNQ2_9ACTN</name>
<reference evidence="4" key="1">
    <citation type="submission" date="2016-07" db="EMBL/GenBank/DDBJ databases">
        <title>Sequence Frankia sp. strain CcI1.17.</title>
        <authorList>
            <person name="Ghodhbane-Gtari F."/>
            <person name="Swanson E."/>
            <person name="Gueddou A."/>
            <person name="Morris K."/>
            <person name="Hezbri K."/>
            <person name="Ktari A."/>
            <person name="Nouioui I."/>
            <person name="Abebe-Akele F."/>
            <person name="Simpson S."/>
            <person name="Thomas K."/>
            <person name="Gtari M."/>
            <person name="Tisa L.S."/>
            <person name="Hurst S."/>
        </authorList>
    </citation>
    <scope>NUCLEOTIDE SEQUENCE [LARGE SCALE GENOMIC DNA]</scope>
    <source>
        <strain evidence="4">Cc1.17</strain>
    </source>
</reference>
<protein>
    <recommendedName>
        <fullName evidence="5">DUF4191 domain-containing protein</fullName>
    </recommendedName>
</protein>
<proteinExistence type="predicted"/>
<keyword evidence="2" id="KW-0472">Membrane</keyword>
<evidence type="ECO:0000256" key="1">
    <source>
        <dbReference type="SAM" id="MobiDB-lite"/>
    </source>
</evidence>
<dbReference type="EMBL" id="MBLM01000123">
    <property type="protein sequence ID" value="OHV35071.1"/>
    <property type="molecule type" value="Genomic_DNA"/>
</dbReference>
<evidence type="ECO:0008006" key="5">
    <source>
        <dbReference type="Google" id="ProtNLM"/>
    </source>
</evidence>
<comment type="caution">
    <text evidence="3">The sequence shown here is derived from an EMBL/GenBank/DDBJ whole genome shotgun (WGS) entry which is preliminary data.</text>
</comment>
<feature type="region of interest" description="Disordered" evidence="1">
    <location>
        <begin position="1"/>
        <end position="74"/>
    </location>
</feature>
<keyword evidence="2" id="KW-0812">Transmembrane</keyword>
<feature type="compositionally biased region" description="Gly residues" evidence="1">
    <location>
        <begin position="65"/>
        <end position="74"/>
    </location>
</feature>
<evidence type="ECO:0000313" key="4">
    <source>
        <dbReference type="Proteomes" id="UP000179627"/>
    </source>
</evidence>
<keyword evidence="4" id="KW-1185">Reference proteome</keyword>
<feature type="compositionally biased region" description="Gly residues" evidence="1">
    <location>
        <begin position="23"/>
        <end position="41"/>
    </location>
</feature>
<gene>
    <name evidence="3" type="ORF">CC117_19980</name>
</gene>
<dbReference type="OrthoDB" id="8479889at2"/>
<dbReference type="InterPro" id="IPR025445">
    <property type="entry name" value="DUF4191"/>
</dbReference>
<dbReference type="Pfam" id="PF13829">
    <property type="entry name" value="DUF4191"/>
    <property type="match status" value="1"/>
</dbReference>
<dbReference type="AlphaFoldDB" id="A0A1S1QNQ2"/>
<feature type="transmembrane region" description="Helical" evidence="2">
    <location>
        <begin position="121"/>
        <end position="140"/>
    </location>
</feature>
<dbReference type="RefSeq" id="WP_071085741.1">
    <property type="nucleotide sequence ID" value="NZ_MBLM01000123.1"/>
</dbReference>
<organism evidence="3 4">
    <name type="scientific">Parafrankia colletiae</name>
    <dbReference type="NCBI Taxonomy" id="573497"/>
    <lineage>
        <taxon>Bacteria</taxon>
        <taxon>Bacillati</taxon>
        <taxon>Actinomycetota</taxon>
        <taxon>Actinomycetes</taxon>
        <taxon>Frankiales</taxon>
        <taxon>Frankiaceae</taxon>
        <taxon>Parafrankia</taxon>
    </lineage>
</organism>